<dbReference type="InterPro" id="IPR000064">
    <property type="entry name" value="NLP_P60_dom"/>
</dbReference>
<organism evidence="6 7">
    <name type="scientific">Chelativorans composti</name>
    <dbReference type="NCBI Taxonomy" id="768533"/>
    <lineage>
        <taxon>Bacteria</taxon>
        <taxon>Pseudomonadati</taxon>
        <taxon>Pseudomonadota</taxon>
        <taxon>Alphaproteobacteria</taxon>
        <taxon>Hyphomicrobiales</taxon>
        <taxon>Phyllobacteriaceae</taxon>
        <taxon>Chelativorans</taxon>
    </lineage>
</organism>
<dbReference type="InterPro" id="IPR041382">
    <property type="entry name" value="SH3_16"/>
</dbReference>
<comment type="similarity">
    <text evidence="1">Belongs to the peptidase C40 family.</text>
</comment>
<name>A0ABW5DBL3_9HYPH</name>
<dbReference type="PANTHER" id="PTHR47053">
    <property type="entry name" value="MUREIN DD-ENDOPEPTIDASE MEPH-RELATED"/>
    <property type="match status" value="1"/>
</dbReference>
<dbReference type="Proteomes" id="UP001597373">
    <property type="component" value="Unassembled WGS sequence"/>
</dbReference>
<feature type="domain" description="NlpC/P60" evidence="5">
    <location>
        <begin position="167"/>
        <end position="290"/>
    </location>
</feature>
<evidence type="ECO:0000256" key="1">
    <source>
        <dbReference type="ARBA" id="ARBA00007074"/>
    </source>
</evidence>
<evidence type="ECO:0000256" key="4">
    <source>
        <dbReference type="ARBA" id="ARBA00022807"/>
    </source>
</evidence>
<accession>A0ABW5DBL3</accession>
<evidence type="ECO:0000313" key="6">
    <source>
        <dbReference type="EMBL" id="MFD2258457.1"/>
    </source>
</evidence>
<dbReference type="InterPro" id="IPR051202">
    <property type="entry name" value="Peptidase_C40"/>
</dbReference>
<dbReference type="EMBL" id="JBHUIR010000006">
    <property type="protein sequence ID" value="MFD2258457.1"/>
    <property type="molecule type" value="Genomic_DNA"/>
</dbReference>
<dbReference type="Gene3D" id="3.90.1720.10">
    <property type="entry name" value="endopeptidase domain like (from Nostoc punctiforme)"/>
    <property type="match status" value="1"/>
</dbReference>
<evidence type="ECO:0000256" key="3">
    <source>
        <dbReference type="ARBA" id="ARBA00022801"/>
    </source>
</evidence>
<dbReference type="Gene3D" id="2.30.30.40">
    <property type="entry name" value="SH3 Domains"/>
    <property type="match status" value="1"/>
</dbReference>
<dbReference type="Pfam" id="PF18348">
    <property type="entry name" value="SH3_16"/>
    <property type="match status" value="1"/>
</dbReference>
<evidence type="ECO:0000259" key="5">
    <source>
        <dbReference type="PROSITE" id="PS51935"/>
    </source>
</evidence>
<keyword evidence="3" id="KW-0378">Hydrolase</keyword>
<dbReference type="InterPro" id="IPR036028">
    <property type="entry name" value="SH3-like_dom_sf"/>
</dbReference>
<keyword evidence="2" id="KW-0645">Protease</keyword>
<dbReference type="Pfam" id="PF00877">
    <property type="entry name" value="NLPC_P60"/>
    <property type="match status" value="1"/>
</dbReference>
<dbReference type="InterPro" id="IPR038765">
    <property type="entry name" value="Papain-like_cys_pep_sf"/>
</dbReference>
<dbReference type="SUPFAM" id="SSF50044">
    <property type="entry name" value="SH3-domain"/>
    <property type="match status" value="1"/>
</dbReference>
<keyword evidence="4" id="KW-0788">Thiol protease</keyword>
<dbReference type="PANTHER" id="PTHR47053:SF1">
    <property type="entry name" value="MUREIN DD-ENDOPEPTIDASE MEPH-RELATED"/>
    <property type="match status" value="1"/>
</dbReference>
<keyword evidence="7" id="KW-1185">Reference proteome</keyword>
<gene>
    <name evidence="6" type="ORF">ACFSMZ_01570</name>
</gene>
<dbReference type="PROSITE" id="PS51935">
    <property type="entry name" value="NLPC_P60"/>
    <property type="match status" value="1"/>
</dbReference>
<proteinExistence type="inferred from homology"/>
<comment type="caution">
    <text evidence="6">The sequence shown here is derived from an EMBL/GenBank/DDBJ whole genome shotgun (WGS) entry which is preliminary data.</text>
</comment>
<dbReference type="RefSeq" id="WP_345098427.1">
    <property type="nucleotide sequence ID" value="NZ_BAABGS010000016.1"/>
</dbReference>
<evidence type="ECO:0000313" key="7">
    <source>
        <dbReference type="Proteomes" id="UP001597373"/>
    </source>
</evidence>
<reference evidence="7" key="1">
    <citation type="journal article" date="2019" name="Int. J. Syst. Evol. Microbiol.">
        <title>The Global Catalogue of Microorganisms (GCM) 10K type strain sequencing project: providing services to taxonomists for standard genome sequencing and annotation.</title>
        <authorList>
            <consortium name="The Broad Institute Genomics Platform"/>
            <consortium name="The Broad Institute Genome Sequencing Center for Infectious Disease"/>
            <person name="Wu L."/>
            <person name="Ma J."/>
        </authorList>
    </citation>
    <scope>NUCLEOTIDE SEQUENCE [LARGE SCALE GENOMIC DNA]</scope>
    <source>
        <strain evidence="7">KCTC 23707</strain>
    </source>
</reference>
<dbReference type="SUPFAM" id="SSF54001">
    <property type="entry name" value="Cysteine proteinases"/>
    <property type="match status" value="1"/>
</dbReference>
<sequence>MSASPTVTPLDRRLNAFRPDLADRRLEGKVEAERFVDGELFHIAVPVARVHQAPDGSSGMDTQFLHGDHVRVFERSNGWAWVQAERDGYVGYVPDSSIDEGPFQATHVVCVPRTFVYPEPELKKPASMTHSLGAQVRVVEEVETRGNRYGMLEDGRAIFLRHLRPIDSHADDYVSVAEMLIHTPYLWGGCSGFGIDCSGLVQLAIRMTGRTVIRDTDMQMTSIGTPLDSDLEELQRGDLVFWPGHVAIVTRPGEIVHANGFSMTVAIEPLDQAITRVEALYSRPIACRRP</sequence>
<evidence type="ECO:0000256" key="2">
    <source>
        <dbReference type="ARBA" id="ARBA00022670"/>
    </source>
</evidence>
<protein>
    <submittedName>
        <fullName evidence="6">NlpC/P60 family protein</fullName>
    </submittedName>
</protein>